<keyword evidence="3 5" id="KW-0238">DNA-binding</keyword>
<dbReference type="PROSITE" id="PS01081">
    <property type="entry name" value="HTH_TETR_1"/>
    <property type="match status" value="1"/>
</dbReference>
<reference evidence="7 8" key="1">
    <citation type="journal article" date="2010" name="J. Bacteriol.">
        <title>Genome sequences of Pelagibaca bermudensis HTCC2601T and Maritimibacter alkaliphilus HTCC2654T, the type strains of two marine Roseobacter genera.</title>
        <authorList>
            <person name="Thrash J.C."/>
            <person name="Cho J.C."/>
            <person name="Ferriera S."/>
            <person name="Johnson J."/>
            <person name="Vergin K.L."/>
            <person name="Giovannoni S.J."/>
        </authorList>
    </citation>
    <scope>NUCLEOTIDE SEQUENCE [LARGE SCALE GENOMIC DNA]</scope>
    <source>
        <strain evidence="7 8">HTCC2654</strain>
    </source>
</reference>
<organism evidence="7 8">
    <name type="scientific">Maritimibacter alkaliphilus HTCC2654</name>
    <dbReference type="NCBI Taxonomy" id="314271"/>
    <lineage>
        <taxon>Bacteria</taxon>
        <taxon>Pseudomonadati</taxon>
        <taxon>Pseudomonadota</taxon>
        <taxon>Alphaproteobacteria</taxon>
        <taxon>Rhodobacterales</taxon>
        <taxon>Roseobacteraceae</taxon>
        <taxon>Maritimibacter</taxon>
    </lineage>
</organism>
<dbReference type="SUPFAM" id="SSF48498">
    <property type="entry name" value="Tetracyclin repressor-like, C-terminal domain"/>
    <property type="match status" value="1"/>
</dbReference>
<protein>
    <submittedName>
        <fullName evidence="7">Possible Transcriptional Regulator, TetR family protein</fullName>
    </submittedName>
</protein>
<dbReference type="GO" id="GO:0003700">
    <property type="term" value="F:DNA-binding transcription factor activity"/>
    <property type="evidence" value="ECO:0007669"/>
    <property type="project" value="TreeGrafter"/>
</dbReference>
<comment type="caution">
    <text evidence="7">The sequence shown here is derived from an EMBL/GenBank/DDBJ whole genome shotgun (WGS) entry which is preliminary data.</text>
</comment>
<dbReference type="AlphaFoldDB" id="A3V9K2"/>
<evidence type="ECO:0000256" key="1">
    <source>
        <dbReference type="ARBA" id="ARBA00022491"/>
    </source>
</evidence>
<name>A3V9K2_9RHOB</name>
<dbReference type="InterPro" id="IPR023772">
    <property type="entry name" value="DNA-bd_HTH_TetR-type_CS"/>
</dbReference>
<dbReference type="RefSeq" id="WP_008334304.1">
    <property type="nucleotide sequence ID" value="NZ_CH902578.1"/>
</dbReference>
<dbReference type="InterPro" id="IPR036271">
    <property type="entry name" value="Tet_transcr_reg_TetR-rel_C_sf"/>
</dbReference>
<dbReference type="Pfam" id="PF08361">
    <property type="entry name" value="TetR_C_2"/>
    <property type="match status" value="1"/>
</dbReference>
<dbReference type="EMBL" id="AAMT01000001">
    <property type="protein sequence ID" value="EAQ14593.1"/>
    <property type="molecule type" value="Genomic_DNA"/>
</dbReference>
<keyword evidence="2" id="KW-0805">Transcription regulation</keyword>
<evidence type="ECO:0000256" key="3">
    <source>
        <dbReference type="ARBA" id="ARBA00023125"/>
    </source>
</evidence>
<evidence type="ECO:0000313" key="8">
    <source>
        <dbReference type="Proteomes" id="UP000002931"/>
    </source>
</evidence>
<evidence type="ECO:0000256" key="2">
    <source>
        <dbReference type="ARBA" id="ARBA00023015"/>
    </source>
</evidence>
<evidence type="ECO:0000256" key="5">
    <source>
        <dbReference type="PROSITE-ProRule" id="PRU00335"/>
    </source>
</evidence>
<keyword evidence="4" id="KW-0804">Transcription</keyword>
<feature type="DNA-binding region" description="H-T-H motif" evidence="5">
    <location>
        <begin position="34"/>
        <end position="53"/>
    </location>
</feature>
<accession>A3V9K2</accession>
<dbReference type="PANTHER" id="PTHR30055:SF240">
    <property type="entry name" value="HTH-TYPE TRANSCRIPTIONAL REGULATOR ACRR"/>
    <property type="match status" value="1"/>
</dbReference>
<dbReference type="GO" id="GO:0000976">
    <property type="term" value="F:transcription cis-regulatory region binding"/>
    <property type="evidence" value="ECO:0007669"/>
    <property type="project" value="TreeGrafter"/>
</dbReference>
<dbReference type="STRING" id="314271.RB2654_18458"/>
<evidence type="ECO:0000313" key="7">
    <source>
        <dbReference type="EMBL" id="EAQ14593.1"/>
    </source>
</evidence>
<dbReference type="Gene3D" id="1.10.10.60">
    <property type="entry name" value="Homeodomain-like"/>
    <property type="match status" value="1"/>
</dbReference>
<dbReference type="InterPro" id="IPR013572">
    <property type="entry name" value="Tscrpt_reg_MAATS_C"/>
</dbReference>
<dbReference type="SUPFAM" id="SSF46689">
    <property type="entry name" value="Homeodomain-like"/>
    <property type="match status" value="1"/>
</dbReference>
<dbReference type="Pfam" id="PF00440">
    <property type="entry name" value="TetR_N"/>
    <property type="match status" value="1"/>
</dbReference>
<dbReference type="InterPro" id="IPR001647">
    <property type="entry name" value="HTH_TetR"/>
</dbReference>
<proteinExistence type="predicted"/>
<gene>
    <name evidence="7" type="ORF">RB2654_18458</name>
</gene>
<dbReference type="HOGENOM" id="CLU_069356_12_3_5"/>
<dbReference type="PROSITE" id="PS50977">
    <property type="entry name" value="HTH_TETR_2"/>
    <property type="match status" value="1"/>
</dbReference>
<dbReference type="PANTHER" id="PTHR30055">
    <property type="entry name" value="HTH-TYPE TRANSCRIPTIONAL REGULATOR RUTR"/>
    <property type="match status" value="1"/>
</dbReference>
<keyword evidence="1" id="KW-0678">Repressor</keyword>
<dbReference type="Gene3D" id="1.10.357.10">
    <property type="entry name" value="Tetracycline Repressor, domain 2"/>
    <property type="match status" value="1"/>
</dbReference>
<dbReference type="eggNOG" id="COG1309">
    <property type="taxonomic scope" value="Bacteria"/>
</dbReference>
<dbReference type="InterPro" id="IPR050109">
    <property type="entry name" value="HTH-type_TetR-like_transc_reg"/>
</dbReference>
<dbReference type="InterPro" id="IPR009057">
    <property type="entry name" value="Homeodomain-like_sf"/>
</dbReference>
<dbReference type="Proteomes" id="UP000002931">
    <property type="component" value="Unassembled WGS sequence"/>
</dbReference>
<evidence type="ECO:0000256" key="4">
    <source>
        <dbReference type="ARBA" id="ARBA00023163"/>
    </source>
</evidence>
<dbReference type="OrthoDB" id="5293556at2"/>
<keyword evidence="8" id="KW-1185">Reference proteome</keyword>
<evidence type="ECO:0000259" key="6">
    <source>
        <dbReference type="PROSITE" id="PS50977"/>
    </source>
</evidence>
<feature type="domain" description="HTH tetR-type" evidence="6">
    <location>
        <begin position="11"/>
        <end position="71"/>
    </location>
</feature>
<sequence length="196" mass="21657">MDQVRRRKSAADRKAEIVDTVIQLSATMGPDRVTTQHLADAVGVTQPAIFRHFGTKAEIWDAVSERIVTDIEGIARTAGDALDGLRDYVKNFVDLVKWRPALPSILHSLELQADNAALRDRFHAMHSERTSMIAGLVEQGQGARIIRHDLKPSEVAGVVLSSLHGLTLDWTLKGQTFDLEEEGARLADNLIAMIRT</sequence>